<dbReference type="NCBIfam" id="NF008112">
    <property type="entry name" value="PRK10859.1"/>
    <property type="match status" value="1"/>
</dbReference>
<evidence type="ECO:0000256" key="1">
    <source>
        <dbReference type="ARBA" id="ARBA00004339"/>
    </source>
</evidence>
<dbReference type="SUPFAM" id="SSF53955">
    <property type="entry name" value="Lysozyme-like"/>
    <property type="match status" value="1"/>
</dbReference>
<evidence type="ECO:0000259" key="5">
    <source>
        <dbReference type="SMART" id="SM00062"/>
    </source>
</evidence>
<evidence type="ECO:0000313" key="6">
    <source>
        <dbReference type="EMBL" id="ATX77749.1"/>
    </source>
</evidence>
<dbReference type="PANTHER" id="PTHR35936:SF32">
    <property type="entry name" value="MEMBRANE-BOUND LYTIC MUREIN TRANSGLYCOSYLASE F"/>
    <property type="match status" value="1"/>
</dbReference>
<dbReference type="InterPro" id="IPR023346">
    <property type="entry name" value="Lysozyme-like_dom_sf"/>
</dbReference>
<dbReference type="InterPro" id="IPR008258">
    <property type="entry name" value="Transglycosylase_SLT_dom_1"/>
</dbReference>
<dbReference type="Proteomes" id="UP000229757">
    <property type="component" value="Chromosome"/>
</dbReference>
<sequence length="462" mass="52102">MLIVSTIGVFIAQGVQWRNHLQRIESRGKLIVAVRESEGIFWANGQEFIGFEKDLIAELERELDMPIQVFAVRDLDDLYGALAAGAVDMALSGTSFGTHDVIASRPYAMTRIGLVHPKTRNIADNPDLESVRTGLLDPLGHQDATKLIDNPPQASAVYDAGRISAELFTLVEMQDLDQVLVDERDFQLQQSVFPDLQFSALDLPARPISVLFNPREDGTLLTQIDEALELFDGSGLLGQMTDRYFGDALEFDYVDNLTFEKHLTARLPTYLSKFKFYADLQGLDWRLLAAQAYQESHLRANARSPTGVRGLMMITLDTAKEMGITDRLDPDQSIKAGARYITTLKNRVPADIPEPDRTWFALASYNVGAGHVEDARKITEKLGDDPDRWIDVRKHLPKLALKDYYPWTRYGYARGAEPVVYVANIRRFYNRIKKEYPQLDEAAEPERLEQLPDIDVPVFPGL</sequence>
<dbReference type="PANTHER" id="PTHR35936">
    <property type="entry name" value="MEMBRANE-BOUND LYTIC MUREIN TRANSGLYCOSYLASE F"/>
    <property type="match status" value="1"/>
</dbReference>
<evidence type="ECO:0000256" key="3">
    <source>
        <dbReference type="ARBA" id="ARBA00022729"/>
    </source>
</evidence>
<dbReference type="Pfam" id="PF00497">
    <property type="entry name" value="SBP_bac_3"/>
    <property type="match status" value="1"/>
</dbReference>
<comment type="subcellular location">
    <subcellularLocation>
        <location evidence="1">Cell outer membrane</location>
        <topology evidence="1">Peripheral membrane protein</topology>
    </subcellularLocation>
</comment>
<keyword evidence="4" id="KW-0472">Membrane</keyword>
<dbReference type="InterPro" id="IPR001638">
    <property type="entry name" value="Solute-binding_3/MltF_N"/>
</dbReference>
<evidence type="ECO:0000256" key="2">
    <source>
        <dbReference type="ARBA" id="ARBA00010333"/>
    </source>
</evidence>
<dbReference type="Pfam" id="PF01464">
    <property type="entry name" value="SLT"/>
    <property type="match status" value="1"/>
</dbReference>
<dbReference type="AlphaFoldDB" id="A0A2K8KUI5"/>
<proteinExistence type="inferred from homology"/>
<dbReference type="GO" id="GO:0009253">
    <property type="term" value="P:peptidoglycan catabolic process"/>
    <property type="evidence" value="ECO:0007669"/>
    <property type="project" value="TreeGrafter"/>
</dbReference>
<evidence type="ECO:0000256" key="4">
    <source>
        <dbReference type="ARBA" id="ARBA00023237"/>
    </source>
</evidence>
<evidence type="ECO:0000313" key="7">
    <source>
        <dbReference type="Proteomes" id="UP000229757"/>
    </source>
</evidence>
<accession>A0A2K8KUI5</accession>
<keyword evidence="7" id="KW-1185">Reference proteome</keyword>
<dbReference type="GO" id="GO:0009279">
    <property type="term" value="C:cell outer membrane"/>
    <property type="evidence" value="ECO:0007669"/>
    <property type="project" value="UniProtKB-SubCell"/>
</dbReference>
<gene>
    <name evidence="6" type="ORF">REIFOR_02625</name>
</gene>
<keyword evidence="4" id="KW-0998">Cell outer membrane</keyword>
<keyword evidence="3" id="KW-0732">Signal</keyword>
<dbReference type="Gene3D" id="3.40.190.10">
    <property type="entry name" value="Periplasmic binding protein-like II"/>
    <property type="match status" value="2"/>
</dbReference>
<dbReference type="CDD" id="cd13403">
    <property type="entry name" value="MLTF-like"/>
    <property type="match status" value="1"/>
</dbReference>
<feature type="domain" description="Solute-binding protein family 3/N-terminal" evidence="5">
    <location>
        <begin position="29"/>
        <end position="248"/>
    </location>
</feature>
<dbReference type="GO" id="GO:0008933">
    <property type="term" value="F:peptidoglycan lytic transglycosylase activity"/>
    <property type="evidence" value="ECO:0007669"/>
    <property type="project" value="TreeGrafter"/>
</dbReference>
<dbReference type="SMART" id="SM00062">
    <property type="entry name" value="PBPb"/>
    <property type="match status" value="1"/>
</dbReference>
<protein>
    <submittedName>
        <fullName evidence="6">Membrane-bound lytic murein transglycosylase, GH23 family</fullName>
    </submittedName>
</protein>
<dbReference type="SUPFAM" id="SSF53850">
    <property type="entry name" value="Periplasmic binding protein-like II"/>
    <property type="match status" value="1"/>
</dbReference>
<comment type="similarity">
    <text evidence="2">Belongs to the bacterial solute-binding protein 3 family.</text>
</comment>
<dbReference type="Gene3D" id="1.10.530.10">
    <property type="match status" value="1"/>
</dbReference>
<organism evidence="6 7">
    <name type="scientific">Reinekea forsetii</name>
    <dbReference type="NCBI Taxonomy" id="1336806"/>
    <lineage>
        <taxon>Bacteria</taxon>
        <taxon>Pseudomonadati</taxon>
        <taxon>Pseudomonadota</taxon>
        <taxon>Gammaproteobacteria</taxon>
        <taxon>Oceanospirillales</taxon>
        <taxon>Saccharospirillaceae</taxon>
        <taxon>Reinekea</taxon>
    </lineage>
</organism>
<reference evidence="6 7" key="1">
    <citation type="journal article" date="2017" name="Environ. Microbiol.">
        <title>Genomic and physiological analyses of 'Reinekea forsetii' reveal a versatile opportunistic lifestyle during spring algae blooms.</title>
        <authorList>
            <person name="Avci B."/>
            <person name="Hahnke R.L."/>
            <person name="Chafee M."/>
            <person name="Fischer T."/>
            <person name="Gruber-Vodicka H."/>
            <person name="Tegetmeyer H.E."/>
            <person name="Harder J."/>
            <person name="Fuchs B.M."/>
            <person name="Amann R.I."/>
            <person name="Teeling H."/>
        </authorList>
    </citation>
    <scope>NUCLEOTIDE SEQUENCE [LARGE SCALE GENOMIC DNA]</scope>
    <source>
        <strain evidence="6 7">Hel1_31_D35</strain>
    </source>
</reference>
<dbReference type="EMBL" id="CP011797">
    <property type="protein sequence ID" value="ATX77749.1"/>
    <property type="molecule type" value="Genomic_DNA"/>
</dbReference>
<dbReference type="KEGG" id="rfo:REIFOR_02625"/>
<name>A0A2K8KUI5_9GAMM</name>